<dbReference type="SMART" id="SM00054">
    <property type="entry name" value="EFh"/>
    <property type="match status" value="2"/>
</dbReference>
<comment type="caution">
    <text evidence="6">The sequence shown here is derived from an EMBL/GenBank/DDBJ whole genome shotgun (WGS) entry which is preliminary data.</text>
</comment>
<dbReference type="PROSITE" id="PS50222">
    <property type="entry name" value="EF_HAND_2"/>
    <property type="match status" value="2"/>
</dbReference>
<keyword evidence="3" id="KW-0106">Calcium</keyword>
<dbReference type="InterPro" id="IPR011992">
    <property type="entry name" value="EF-hand-dom_pair"/>
</dbReference>
<dbReference type="PANTHER" id="PTHR10891">
    <property type="entry name" value="EF-HAND CALCIUM-BINDING DOMAIN CONTAINING PROTEIN"/>
    <property type="match status" value="1"/>
</dbReference>
<feature type="domain" description="EF-hand" evidence="5">
    <location>
        <begin position="35"/>
        <end position="70"/>
    </location>
</feature>
<evidence type="ECO:0000313" key="7">
    <source>
        <dbReference type="Proteomes" id="UP001443914"/>
    </source>
</evidence>
<accession>A0AAW1HBD4</accession>
<evidence type="ECO:0000313" key="6">
    <source>
        <dbReference type="EMBL" id="KAK9673358.1"/>
    </source>
</evidence>
<dbReference type="Proteomes" id="UP001443914">
    <property type="component" value="Unassembled WGS sequence"/>
</dbReference>
<evidence type="ECO:0000256" key="1">
    <source>
        <dbReference type="ARBA" id="ARBA00022723"/>
    </source>
</evidence>
<dbReference type="SUPFAM" id="SSF47473">
    <property type="entry name" value="EF-hand"/>
    <property type="match status" value="1"/>
</dbReference>
<organism evidence="6 7">
    <name type="scientific">Saponaria officinalis</name>
    <name type="common">Common soapwort</name>
    <name type="synonym">Lychnis saponaria</name>
    <dbReference type="NCBI Taxonomy" id="3572"/>
    <lineage>
        <taxon>Eukaryota</taxon>
        <taxon>Viridiplantae</taxon>
        <taxon>Streptophyta</taxon>
        <taxon>Embryophyta</taxon>
        <taxon>Tracheophyta</taxon>
        <taxon>Spermatophyta</taxon>
        <taxon>Magnoliopsida</taxon>
        <taxon>eudicotyledons</taxon>
        <taxon>Gunneridae</taxon>
        <taxon>Pentapetalae</taxon>
        <taxon>Caryophyllales</taxon>
        <taxon>Caryophyllaceae</taxon>
        <taxon>Caryophylleae</taxon>
        <taxon>Saponaria</taxon>
    </lineage>
</organism>
<evidence type="ECO:0000256" key="3">
    <source>
        <dbReference type="ARBA" id="ARBA00022837"/>
    </source>
</evidence>
<reference evidence="6" key="1">
    <citation type="submission" date="2024-03" db="EMBL/GenBank/DDBJ databases">
        <title>WGS assembly of Saponaria officinalis var. Norfolk2.</title>
        <authorList>
            <person name="Jenkins J."/>
            <person name="Shu S."/>
            <person name="Grimwood J."/>
            <person name="Barry K."/>
            <person name="Goodstein D."/>
            <person name="Schmutz J."/>
            <person name="Leebens-Mack J."/>
            <person name="Osbourn A."/>
        </authorList>
    </citation>
    <scope>NUCLEOTIDE SEQUENCE [LARGE SCALE GENOMIC DNA]</scope>
    <source>
        <strain evidence="6">JIC</strain>
    </source>
</reference>
<dbReference type="EMBL" id="JBDFQZ010000012">
    <property type="protein sequence ID" value="KAK9673358.1"/>
    <property type="molecule type" value="Genomic_DNA"/>
</dbReference>
<keyword evidence="1" id="KW-0479">Metal-binding</keyword>
<sequence length="116" mass="13426">MIEFGVLGQIVGRLIATQMVWWISRNLWHELDNEKWQELSQAAFEKFDVDKDGYITPDELRMHTELKGSMEPLLEEADIDKDGKISLAEFRRLLRSASMSSRNAASPSCRRNSRRA</sequence>
<evidence type="ECO:0000259" key="5">
    <source>
        <dbReference type="PROSITE" id="PS50222"/>
    </source>
</evidence>
<dbReference type="GO" id="GO:0005509">
    <property type="term" value="F:calcium ion binding"/>
    <property type="evidence" value="ECO:0007669"/>
    <property type="project" value="InterPro"/>
</dbReference>
<evidence type="ECO:0000256" key="2">
    <source>
        <dbReference type="ARBA" id="ARBA00022737"/>
    </source>
</evidence>
<proteinExistence type="predicted"/>
<dbReference type="InterPro" id="IPR039647">
    <property type="entry name" value="EF_hand_pair_protein_CML-like"/>
</dbReference>
<feature type="region of interest" description="Disordered" evidence="4">
    <location>
        <begin position="97"/>
        <end position="116"/>
    </location>
</feature>
<name>A0AAW1HBD4_SAPOF</name>
<dbReference type="InterPro" id="IPR018247">
    <property type="entry name" value="EF_Hand_1_Ca_BS"/>
</dbReference>
<feature type="compositionally biased region" description="Low complexity" evidence="4">
    <location>
        <begin position="97"/>
        <end position="108"/>
    </location>
</feature>
<dbReference type="CDD" id="cd00051">
    <property type="entry name" value="EFh"/>
    <property type="match status" value="1"/>
</dbReference>
<dbReference type="Pfam" id="PF13499">
    <property type="entry name" value="EF-hand_7"/>
    <property type="match status" value="1"/>
</dbReference>
<dbReference type="Gene3D" id="1.10.238.10">
    <property type="entry name" value="EF-hand"/>
    <property type="match status" value="1"/>
</dbReference>
<protein>
    <recommendedName>
        <fullName evidence="5">EF-hand domain-containing protein</fullName>
    </recommendedName>
</protein>
<dbReference type="AlphaFoldDB" id="A0AAW1HBD4"/>
<gene>
    <name evidence="6" type="ORF">RND81_12G162300</name>
</gene>
<feature type="domain" description="EF-hand" evidence="5">
    <location>
        <begin position="73"/>
        <end position="100"/>
    </location>
</feature>
<dbReference type="InterPro" id="IPR002048">
    <property type="entry name" value="EF_hand_dom"/>
</dbReference>
<dbReference type="PROSITE" id="PS00018">
    <property type="entry name" value="EF_HAND_1"/>
    <property type="match status" value="2"/>
</dbReference>
<keyword evidence="2" id="KW-0677">Repeat</keyword>
<keyword evidence="7" id="KW-1185">Reference proteome</keyword>
<evidence type="ECO:0000256" key="4">
    <source>
        <dbReference type="SAM" id="MobiDB-lite"/>
    </source>
</evidence>